<protein>
    <submittedName>
        <fullName evidence="1">Uncharacterized protein</fullName>
    </submittedName>
</protein>
<dbReference type="EMBL" id="PUEV01000056">
    <property type="protein sequence ID" value="PQM51826.1"/>
    <property type="molecule type" value="Genomic_DNA"/>
</dbReference>
<reference evidence="1 2" key="1">
    <citation type="submission" date="2018-02" db="EMBL/GenBank/DDBJ databases">
        <title>Draft genome sequence of Mycobacterium virginiense isolated from mud of a swine farm in Japan.</title>
        <authorList>
            <person name="Ohya K."/>
        </authorList>
    </citation>
    <scope>NUCLEOTIDE SEQUENCE [LARGE SCALE GENOMIC DNA]</scope>
    <source>
        <strain evidence="1 2">GF75</strain>
    </source>
</reference>
<dbReference type="AlphaFoldDB" id="A0A9X7IML4"/>
<organism evidence="1 2">
    <name type="scientific">Mycolicibacter virginiensis</name>
    <dbReference type="NCBI Taxonomy" id="1795032"/>
    <lineage>
        <taxon>Bacteria</taxon>
        <taxon>Bacillati</taxon>
        <taxon>Actinomycetota</taxon>
        <taxon>Actinomycetes</taxon>
        <taxon>Mycobacteriales</taxon>
        <taxon>Mycobacteriaceae</taxon>
        <taxon>Mycolicibacter</taxon>
    </lineage>
</organism>
<proteinExistence type="predicted"/>
<evidence type="ECO:0000313" key="1">
    <source>
        <dbReference type="EMBL" id="PQM51826.1"/>
    </source>
</evidence>
<keyword evidence="2" id="KW-1185">Reference proteome</keyword>
<evidence type="ECO:0000313" key="2">
    <source>
        <dbReference type="Proteomes" id="UP000237911"/>
    </source>
</evidence>
<name>A0A9X7IML4_9MYCO</name>
<comment type="caution">
    <text evidence="1">The sequence shown here is derived from an EMBL/GenBank/DDBJ whole genome shotgun (WGS) entry which is preliminary data.</text>
</comment>
<dbReference type="Proteomes" id="UP000237911">
    <property type="component" value="Unassembled WGS sequence"/>
</dbReference>
<accession>A0A9X7IML4</accession>
<gene>
    <name evidence="1" type="ORF">C5U48_12945</name>
</gene>
<sequence>MGGCAACATGTTQGRPVTGEPVDVARLVKDWLKADSDFAGRFPELTVALELPANWKLGDDPVLVIADDGSTLDMWPVATDPTIRCTTWTSGREPKYAYAAMARLLTARIPGIAAVLPGAGFLEARDPKTGGDLVSFTVLTRARAKQPQ</sequence>